<gene>
    <name evidence="1" type="ORF">DFR24_4541</name>
</gene>
<dbReference type="InterPro" id="IPR027268">
    <property type="entry name" value="Peptidase_M4/M1_CTD_sf"/>
</dbReference>
<protein>
    <recommendedName>
        <fullName evidence="3">M61 glycyl aminopeptidase</fullName>
    </recommendedName>
</protein>
<sequence>MAPACAGTSGAPAGQCLLRILLLSSLILFTTASQAGARWHWDAEFSEAEKSGLADWIRHSMDGMAALFGQTPGTFDVHFHRSEDRSEAVPWGETRKGGGRHAHFYVDTDYPWSDFRRDWTAPHELSHLLFPYLGEDSRWFAEGIASYLQYPILYADGVLTWPQVVSRYEERFRAARAAARGTASVVERSREGAAGGYIPIYWGGAAYFLHVDQQLQQQRGIRLADVIRRYSDCCYQPWGIDAAGLIREFDRLSGSRVFSESVAATVAAPGFPDTDEGLRWLLRNPPALIEAAGRPAP</sequence>
<dbReference type="Gene3D" id="1.10.390.10">
    <property type="entry name" value="Neutral Protease Domain 2"/>
    <property type="match status" value="1"/>
</dbReference>
<dbReference type="EMBL" id="SOBT01000012">
    <property type="protein sequence ID" value="TDU24276.1"/>
    <property type="molecule type" value="Genomic_DNA"/>
</dbReference>
<evidence type="ECO:0000313" key="2">
    <source>
        <dbReference type="Proteomes" id="UP000295341"/>
    </source>
</evidence>
<keyword evidence="2" id="KW-1185">Reference proteome</keyword>
<organism evidence="1 2">
    <name type="scientific">Panacagrimonas perspica</name>
    <dbReference type="NCBI Taxonomy" id="381431"/>
    <lineage>
        <taxon>Bacteria</taxon>
        <taxon>Pseudomonadati</taxon>
        <taxon>Pseudomonadota</taxon>
        <taxon>Gammaproteobacteria</taxon>
        <taxon>Nevskiales</taxon>
        <taxon>Nevskiaceae</taxon>
        <taxon>Panacagrimonas</taxon>
    </lineage>
</organism>
<accession>A0A4S3K978</accession>
<dbReference type="RefSeq" id="WP_133883691.1">
    <property type="nucleotide sequence ID" value="NZ_MWIN01000003.1"/>
</dbReference>
<dbReference type="OrthoDB" id="1467486at2"/>
<evidence type="ECO:0000313" key="1">
    <source>
        <dbReference type="EMBL" id="TDU24276.1"/>
    </source>
</evidence>
<reference evidence="1 2" key="1">
    <citation type="submission" date="2019-03" db="EMBL/GenBank/DDBJ databases">
        <title>Genomic Encyclopedia of Type Strains, Phase IV (KMG-IV): sequencing the most valuable type-strain genomes for metagenomic binning, comparative biology and taxonomic classification.</title>
        <authorList>
            <person name="Goeker M."/>
        </authorList>
    </citation>
    <scope>NUCLEOTIDE SEQUENCE [LARGE SCALE GENOMIC DNA]</scope>
    <source>
        <strain evidence="1 2">DSM 26377</strain>
    </source>
</reference>
<dbReference type="Proteomes" id="UP000295341">
    <property type="component" value="Unassembled WGS sequence"/>
</dbReference>
<evidence type="ECO:0008006" key="3">
    <source>
        <dbReference type="Google" id="ProtNLM"/>
    </source>
</evidence>
<proteinExistence type="predicted"/>
<dbReference type="AlphaFoldDB" id="A0A4S3K978"/>
<comment type="caution">
    <text evidence="1">The sequence shown here is derived from an EMBL/GenBank/DDBJ whole genome shotgun (WGS) entry which is preliminary data.</text>
</comment>
<name>A0A4S3K978_9GAMM</name>